<feature type="transmembrane region" description="Helical" evidence="1">
    <location>
        <begin position="203"/>
        <end position="226"/>
    </location>
</feature>
<keyword evidence="1" id="KW-1133">Transmembrane helix</keyword>
<protein>
    <submittedName>
        <fullName evidence="2">Uncharacterized protein</fullName>
    </submittedName>
</protein>
<feature type="transmembrane region" description="Helical" evidence="1">
    <location>
        <begin position="238"/>
        <end position="257"/>
    </location>
</feature>
<feature type="transmembrane region" description="Helical" evidence="1">
    <location>
        <begin position="59"/>
        <end position="78"/>
    </location>
</feature>
<evidence type="ECO:0000313" key="2">
    <source>
        <dbReference type="EMBL" id="GCE09738.1"/>
    </source>
</evidence>
<keyword evidence="1" id="KW-0472">Membrane</keyword>
<organism evidence="2 3">
    <name type="scientific">Dictyobacter aurantiacus</name>
    <dbReference type="NCBI Taxonomy" id="1936993"/>
    <lineage>
        <taxon>Bacteria</taxon>
        <taxon>Bacillati</taxon>
        <taxon>Chloroflexota</taxon>
        <taxon>Ktedonobacteria</taxon>
        <taxon>Ktedonobacterales</taxon>
        <taxon>Dictyobacteraceae</taxon>
        <taxon>Dictyobacter</taxon>
    </lineage>
</organism>
<gene>
    <name evidence="2" type="ORF">KDAU_70670</name>
</gene>
<evidence type="ECO:0000313" key="3">
    <source>
        <dbReference type="Proteomes" id="UP000287224"/>
    </source>
</evidence>
<name>A0A401ZS44_9CHLR</name>
<comment type="caution">
    <text evidence="2">The sequence shown here is derived from an EMBL/GenBank/DDBJ whole genome shotgun (WGS) entry which is preliminary data.</text>
</comment>
<dbReference type="RefSeq" id="WP_126602444.1">
    <property type="nucleotide sequence ID" value="NZ_BIFQ01000002.1"/>
</dbReference>
<dbReference type="AlphaFoldDB" id="A0A401ZS44"/>
<keyword evidence="1" id="KW-0812">Transmembrane</keyword>
<evidence type="ECO:0000256" key="1">
    <source>
        <dbReference type="SAM" id="Phobius"/>
    </source>
</evidence>
<keyword evidence="3" id="KW-1185">Reference proteome</keyword>
<feature type="transmembrane region" description="Helical" evidence="1">
    <location>
        <begin position="84"/>
        <end position="103"/>
    </location>
</feature>
<feature type="transmembrane region" description="Helical" evidence="1">
    <location>
        <begin position="130"/>
        <end position="149"/>
    </location>
</feature>
<proteinExistence type="predicted"/>
<accession>A0A401ZS44</accession>
<feature type="transmembrane region" description="Helical" evidence="1">
    <location>
        <begin position="155"/>
        <end position="177"/>
    </location>
</feature>
<reference evidence="3" key="1">
    <citation type="submission" date="2018-12" db="EMBL/GenBank/DDBJ databases">
        <title>Tengunoibacter tsumagoiensis gen. nov., sp. nov., Dictyobacter kobayashii sp. nov., D. alpinus sp. nov., and D. joshuensis sp. nov. and description of Dictyobacteraceae fam. nov. within the order Ktedonobacterales isolated from Tengu-no-mugimeshi.</title>
        <authorList>
            <person name="Wang C.M."/>
            <person name="Zheng Y."/>
            <person name="Sakai Y."/>
            <person name="Toyoda A."/>
            <person name="Minakuchi Y."/>
            <person name="Abe K."/>
            <person name="Yokota A."/>
            <person name="Yabe S."/>
        </authorList>
    </citation>
    <scope>NUCLEOTIDE SEQUENCE [LARGE SCALE GENOMIC DNA]</scope>
    <source>
        <strain evidence="3">S-27</strain>
    </source>
</reference>
<sequence length="273" mass="31107">MALIAHLYNRWHKQALEIAYEQRQSMPADYASEIEAEYKGLLAQRTQEKGWVGWKFKSVLIGLWPTIILFALPIVVSQLHWSKWILILGWALFGVLAIMQPFIRMVPAMTPLPTGAAGKKLLQEYTRLEMFDGISACAIAILLLFTTFINRPTSLIVLGIVAGAACLTIASTFFLRYQKIKNKAQKQSSTAKKQPQKAEANNIFQFSTILLTIRRMLVFYWIFAYIERVFEGSVQLLIIAYWFIFIAVIACGVLLMYDRQLTSKFPEAKEQAA</sequence>
<dbReference type="Proteomes" id="UP000287224">
    <property type="component" value="Unassembled WGS sequence"/>
</dbReference>
<dbReference type="EMBL" id="BIFQ01000002">
    <property type="protein sequence ID" value="GCE09738.1"/>
    <property type="molecule type" value="Genomic_DNA"/>
</dbReference>